<accession>A0A3S0Y0N6</accession>
<protein>
    <recommendedName>
        <fullName evidence="3">Glycosyltransferase</fullName>
    </recommendedName>
</protein>
<name>A0A3S0Y0N6_9MICO</name>
<dbReference type="RefSeq" id="WP_127049063.1">
    <property type="nucleotide sequence ID" value="NZ_RZGZ01000002.1"/>
</dbReference>
<sequence>MTGPRSADARRAETVPERRFLVIGDTDSYVKWGAALASRLPDGWGRDLVVVRNPMQPSDRQLASALVGSVFDPASVRFVDLPDLDALVRAERPQAVLLSVRGPMVRVLVRHVVDRSRRPVIVSGLPGITIPANPKAVVYREQADLVVLHSRREVREFTANADRLGVRSRFGLATFPFLVDADPEAAPGAEGTDGDGGTPRRDAVVFAAQAKVPSGRSDRVLLLSWLVRLALVRPDLRVVIKVRARAGEAQTHAERWDYATLLEAPDLLDLVGGDVPENVVVADGPMAEHLEGAAALVTVSSTAALEAVAAGVPVLLPSDFGVSEKLINLVFEGSGLFGDAEDLVAGRFARPAASWLDDNYLHGRDVDDWVRTLDELVARQQTVPTRVNRQRFNRVGWGLRRAWERKRMLGDVDRTLSGRVAVLVAVPARRAVRLARRIARSSRPAA</sequence>
<dbReference type="InterPro" id="IPR046561">
    <property type="entry name" value="DUF6716"/>
</dbReference>
<evidence type="ECO:0008006" key="3">
    <source>
        <dbReference type="Google" id="ProtNLM"/>
    </source>
</evidence>
<dbReference type="SUPFAM" id="SSF53756">
    <property type="entry name" value="UDP-Glycosyltransferase/glycogen phosphorylase"/>
    <property type="match status" value="1"/>
</dbReference>
<proteinExistence type="predicted"/>
<dbReference type="AlphaFoldDB" id="A0A3S0Y0N6"/>
<dbReference type="Proteomes" id="UP000274909">
    <property type="component" value="Unassembled WGS sequence"/>
</dbReference>
<evidence type="ECO:0000313" key="2">
    <source>
        <dbReference type="Proteomes" id="UP000274909"/>
    </source>
</evidence>
<dbReference type="Pfam" id="PF20471">
    <property type="entry name" value="DUF6716"/>
    <property type="match status" value="1"/>
</dbReference>
<dbReference type="EMBL" id="RZGZ01000002">
    <property type="protein sequence ID" value="RUR01485.1"/>
    <property type="molecule type" value="Genomic_DNA"/>
</dbReference>
<dbReference type="OrthoDB" id="8441777at2"/>
<reference evidence="1 2" key="1">
    <citation type="submission" date="2018-12" db="EMBL/GenBank/DDBJ databases">
        <authorList>
            <person name="Li F."/>
        </authorList>
    </citation>
    <scope>NUCLEOTIDE SEQUENCE [LARGE SCALE GENOMIC DNA]</scope>
    <source>
        <strain evidence="1 2">EGI 6500705</strain>
    </source>
</reference>
<comment type="caution">
    <text evidence="1">The sequence shown here is derived from an EMBL/GenBank/DDBJ whole genome shotgun (WGS) entry which is preliminary data.</text>
</comment>
<gene>
    <name evidence="1" type="ORF">ELQ94_08315</name>
</gene>
<keyword evidence="2" id="KW-1185">Reference proteome</keyword>
<evidence type="ECO:0000313" key="1">
    <source>
        <dbReference type="EMBL" id="RUR01485.1"/>
    </source>
</evidence>
<organism evidence="1 2">
    <name type="scientific">Labedella endophytica</name>
    <dbReference type="NCBI Taxonomy" id="1523160"/>
    <lineage>
        <taxon>Bacteria</taxon>
        <taxon>Bacillati</taxon>
        <taxon>Actinomycetota</taxon>
        <taxon>Actinomycetes</taxon>
        <taxon>Micrococcales</taxon>
        <taxon>Microbacteriaceae</taxon>
        <taxon>Labedella</taxon>
    </lineage>
</organism>